<reference evidence="2" key="1">
    <citation type="submission" date="2023-10" db="EMBL/GenBank/DDBJ databases">
        <authorList>
            <person name="Chen Y."/>
            <person name="Shah S."/>
            <person name="Dougan E. K."/>
            <person name="Thang M."/>
            <person name="Chan C."/>
        </authorList>
    </citation>
    <scope>NUCLEOTIDE SEQUENCE [LARGE SCALE GENOMIC DNA]</scope>
</reference>
<feature type="compositionally biased region" description="Pro residues" evidence="1">
    <location>
        <begin position="66"/>
        <end position="78"/>
    </location>
</feature>
<evidence type="ECO:0000256" key="1">
    <source>
        <dbReference type="SAM" id="MobiDB-lite"/>
    </source>
</evidence>
<name>A0ABN9PBQ5_9DINO</name>
<dbReference type="EMBL" id="CAUYUJ010000385">
    <property type="protein sequence ID" value="CAK0790251.1"/>
    <property type="molecule type" value="Genomic_DNA"/>
</dbReference>
<accession>A0ABN9PBQ5</accession>
<keyword evidence="3" id="KW-1185">Reference proteome</keyword>
<sequence>MARSSTRAGTAAGGTWPSGSSTRCGGGGFRQTRWPSATSCWPWRGARRPSAPGGCWRPRRQGRSSPAPPRAPRAPPPRGGAWAAPAGCTSSGGEQGVEGWALDRGSVQNRWDALLDGLLQGVMMDGGWPQEVRASVFVGPDTVDLSGQVQEWSMPVVAGRRHGKAAVFQPVTFQSWEDALWWSRGRAGLPGLEWRLAPAAPESLASARRQQLEGLRAELARLPEAAAVLVFTPARPDVSYDQLRDLGERRSPRPGCVYVLMGGAHGFDDSDDRDGAFAAEVLAAFSERFGDDRVVRVSLGAGEPSRDESEPKFTLASVASFVSVEHTRGALRQAIAGVDAYRNKTRKACWAWWLPSLPTPPPSLGRPRGGPRVGDVWRIDRDPSGGRQPSAAGARGGMTRACEF</sequence>
<comment type="caution">
    <text evidence="2">The sequence shown here is derived from an EMBL/GenBank/DDBJ whole genome shotgun (WGS) entry which is preliminary data.</text>
</comment>
<protein>
    <submittedName>
        <fullName evidence="2">Uncharacterized protein</fullName>
    </submittedName>
</protein>
<feature type="region of interest" description="Disordered" evidence="1">
    <location>
        <begin position="379"/>
        <end position="404"/>
    </location>
</feature>
<evidence type="ECO:0000313" key="2">
    <source>
        <dbReference type="EMBL" id="CAK0790251.1"/>
    </source>
</evidence>
<dbReference type="Proteomes" id="UP001189429">
    <property type="component" value="Unassembled WGS sequence"/>
</dbReference>
<gene>
    <name evidence="2" type="ORF">PCOR1329_LOCUS1579</name>
</gene>
<organism evidence="2 3">
    <name type="scientific">Prorocentrum cordatum</name>
    <dbReference type="NCBI Taxonomy" id="2364126"/>
    <lineage>
        <taxon>Eukaryota</taxon>
        <taxon>Sar</taxon>
        <taxon>Alveolata</taxon>
        <taxon>Dinophyceae</taxon>
        <taxon>Prorocentrales</taxon>
        <taxon>Prorocentraceae</taxon>
        <taxon>Prorocentrum</taxon>
    </lineage>
</organism>
<evidence type="ECO:0000313" key="3">
    <source>
        <dbReference type="Proteomes" id="UP001189429"/>
    </source>
</evidence>
<feature type="region of interest" description="Disordered" evidence="1">
    <location>
        <begin position="1"/>
        <end position="97"/>
    </location>
</feature>
<proteinExistence type="predicted"/>